<evidence type="ECO:0000313" key="2">
    <source>
        <dbReference type="Proteomes" id="UP001604277"/>
    </source>
</evidence>
<proteinExistence type="predicted"/>
<accession>A0ABD1W956</accession>
<dbReference type="EMBL" id="JBFOLJ010000004">
    <property type="protein sequence ID" value="KAL2546207.1"/>
    <property type="molecule type" value="Genomic_DNA"/>
</dbReference>
<dbReference type="AlphaFoldDB" id="A0ABD1W956"/>
<reference evidence="2" key="1">
    <citation type="submission" date="2024-07" db="EMBL/GenBank/DDBJ databases">
        <title>Two chromosome-level genome assemblies of Korean endemic species Abeliophyllum distichum and Forsythia ovata (Oleaceae).</title>
        <authorList>
            <person name="Jang H."/>
        </authorList>
    </citation>
    <scope>NUCLEOTIDE SEQUENCE [LARGE SCALE GENOMIC DNA]</scope>
</reference>
<sequence length="116" mass="13341">MDVSLDEEYESISVINIVTDLNDSFENPPMLDEKFEEYLNFDSDDNYDYASIVDEYPSVEMLRAWYKEFKLQRKMNNAIVHTVLTSALEHSLYYKQPIPHGGAMAISTSTSSQALD</sequence>
<dbReference type="Proteomes" id="UP001604277">
    <property type="component" value="Unassembled WGS sequence"/>
</dbReference>
<organism evidence="1 2">
    <name type="scientific">Forsythia ovata</name>
    <dbReference type="NCBI Taxonomy" id="205694"/>
    <lineage>
        <taxon>Eukaryota</taxon>
        <taxon>Viridiplantae</taxon>
        <taxon>Streptophyta</taxon>
        <taxon>Embryophyta</taxon>
        <taxon>Tracheophyta</taxon>
        <taxon>Spermatophyta</taxon>
        <taxon>Magnoliopsida</taxon>
        <taxon>eudicotyledons</taxon>
        <taxon>Gunneridae</taxon>
        <taxon>Pentapetalae</taxon>
        <taxon>asterids</taxon>
        <taxon>lamiids</taxon>
        <taxon>Lamiales</taxon>
        <taxon>Oleaceae</taxon>
        <taxon>Forsythieae</taxon>
        <taxon>Forsythia</taxon>
    </lineage>
</organism>
<gene>
    <name evidence="1" type="ORF">Fot_15440</name>
</gene>
<keyword evidence="2" id="KW-1185">Reference proteome</keyword>
<protein>
    <submittedName>
        <fullName evidence="1">Uncharacterized protein</fullName>
    </submittedName>
</protein>
<name>A0ABD1W956_9LAMI</name>
<comment type="caution">
    <text evidence="1">The sequence shown here is derived from an EMBL/GenBank/DDBJ whole genome shotgun (WGS) entry which is preliminary data.</text>
</comment>
<evidence type="ECO:0000313" key="1">
    <source>
        <dbReference type="EMBL" id="KAL2546207.1"/>
    </source>
</evidence>